<accession>F0H8D4</accession>
<reference evidence="2 3" key="1">
    <citation type="submission" date="2011-02" db="EMBL/GenBank/DDBJ databases">
        <authorList>
            <person name="Durkin A.S."/>
            <person name="Madupu R."/>
            <person name="Torralba M."/>
            <person name="Gillis M."/>
            <person name="Methe B."/>
            <person name="Sutton G."/>
            <person name="Nelson K.E."/>
        </authorList>
    </citation>
    <scope>NUCLEOTIDE SEQUENCE [LARGE SCALE GENOMIC DNA]</scope>
    <source>
        <strain evidence="2 3">CRIS 18C-A</strain>
    </source>
</reference>
<protein>
    <submittedName>
        <fullName evidence="2">Putative lipoprotein</fullName>
    </submittedName>
</protein>
<dbReference type="Gene3D" id="2.40.128.510">
    <property type="entry name" value="Protein of unknown function DUF4738"/>
    <property type="match status" value="1"/>
</dbReference>
<evidence type="ECO:0000256" key="1">
    <source>
        <dbReference type="SAM" id="SignalP"/>
    </source>
</evidence>
<dbReference type="Pfam" id="PF15889">
    <property type="entry name" value="DUF4738"/>
    <property type="match status" value="1"/>
</dbReference>
<gene>
    <name evidence="2" type="ORF">HMPREF9303_0609</name>
</gene>
<dbReference type="PROSITE" id="PS51257">
    <property type="entry name" value="PROKAR_LIPOPROTEIN"/>
    <property type="match status" value="1"/>
</dbReference>
<feature type="chain" id="PRO_5003253430" evidence="1">
    <location>
        <begin position="34"/>
        <end position="273"/>
    </location>
</feature>
<organism evidence="2 3">
    <name type="scientific">Prevotella denticola CRIS 18C-A</name>
    <dbReference type="NCBI Taxonomy" id="944557"/>
    <lineage>
        <taxon>Bacteria</taxon>
        <taxon>Pseudomonadati</taxon>
        <taxon>Bacteroidota</taxon>
        <taxon>Bacteroidia</taxon>
        <taxon>Bacteroidales</taxon>
        <taxon>Prevotellaceae</taxon>
        <taxon>Prevotella</taxon>
    </lineage>
</organism>
<keyword evidence="3" id="KW-1185">Reference proteome</keyword>
<evidence type="ECO:0000313" key="3">
    <source>
        <dbReference type="Proteomes" id="UP000003155"/>
    </source>
</evidence>
<keyword evidence="1" id="KW-0732">Signal</keyword>
<proteinExistence type="predicted"/>
<dbReference type="AlphaFoldDB" id="F0H8D4"/>
<dbReference type="InterPro" id="IPR031762">
    <property type="entry name" value="DUF4738"/>
</dbReference>
<keyword evidence="2" id="KW-0449">Lipoprotein</keyword>
<sequence length="273" mass="31667">MVRHQMSFIRIMKKKTIISICVLLLLASCHNHSTGYQQSHEDKQAKEMLQGLWTNGENSDPAMLVRGDSIFYPDSASMPVRFWVYQDTLYLQGKNLHGYKIEKQAPHLLKFTNQNGDEVRLVKSGDKTLRSAFSYHVYAMNTFREQSQDTIIRTDLGYFESKVHVETTSDKVIKSTYNDNGVEVDNMYLDNVASLRLLNHGTPVFAHDFRKQEFQSLIPKDFLFRSILRRMYFTHADAKALYYYVVIGIPDADTTYVIELRVTPDGRMSKKLR</sequence>
<dbReference type="Proteomes" id="UP000003155">
    <property type="component" value="Unassembled WGS sequence"/>
</dbReference>
<feature type="signal peptide" evidence="1">
    <location>
        <begin position="1"/>
        <end position="33"/>
    </location>
</feature>
<comment type="caution">
    <text evidence="2">The sequence shown here is derived from an EMBL/GenBank/DDBJ whole genome shotgun (WGS) entry which is preliminary data.</text>
</comment>
<dbReference type="EMBL" id="AEXO01000092">
    <property type="protein sequence ID" value="EGC85861.1"/>
    <property type="molecule type" value="Genomic_DNA"/>
</dbReference>
<evidence type="ECO:0000313" key="2">
    <source>
        <dbReference type="EMBL" id="EGC85861.1"/>
    </source>
</evidence>
<name>F0H8D4_9BACT</name>